<sequence length="67" mass="7508">MSEGMNIDALYRRITIQLLNILDVGRSIVHPFCHLVTVIPALATRSPALKHCVGPMGYGFWPLFRSI</sequence>
<gene>
    <name evidence="1" type="ORF">PHLCEN_2v6690</name>
</gene>
<comment type="caution">
    <text evidence="1">The sequence shown here is derived from an EMBL/GenBank/DDBJ whole genome shotgun (WGS) entry which is preliminary data.</text>
</comment>
<keyword evidence="2" id="KW-1185">Reference proteome</keyword>
<dbReference type="EMBL" id="MLYV02000645">
    <property type="protein sequence ID" value="PSR80621.1"/>
    <property type="molecule type" value="Genomic_DNA"/>
</dbReference>
<evidence type="ECO:0000313" key="1">
    <source>
        <dbReference type="EMBL" id="PSR80621.1"/>
    </source>
</evidence>
<reference evidence="1 2" key="1">
    <citation type="submission" date="2018-02" db="EMBL/GenBank/DDBJ databases">
        <title>Genome sequence of the basidiomycete white-rot fungus Phlebia centrifuga.</title>
        <authorList>
            <person name="Granchi Z."/>
            <person name="Peng M."/>
            <person name="de Vries R.P."/>
            <person name="Hilden K."/>
            <person name="Makela M.R."/>
            <person name="Grigoriev I."/>
            <person name="Riley R."/>
        </authorList>
    </citation>
    <scope>NUCLEOTIDE SEQUENCE [LARGE SCALE GENOMIC DNA]</scope>
    <source>
        <strain evidence="1 2">FBCC195</strain>
    </source>
</reference>
<proteinExistence type="predicted"/>
<dbReference type="AlphaFoldDB" id="A0A2R6NZB6"/>
<accession>A0A2R6NZB6</accession>
<organism evidence="1 2">
    <name type="scientific">Hermanssonia centrifuga</name>
    <dbReference type="NCBI Taxonomy" id="98765"/>
    <lineage>
        <taxon>Eukaryota</taxon>
        <taxon>Fungi</taxon>
        <taxon>Dikarya</taxon>
        <taxon>Basidiomycota</taxon>
        <taxon>Agaricomycotina</taxon>
        <taxon>Agaricomycetes</taxon>
        <taxon>Polyporales</taxon>
        <taxon>Meruliaceae</taxon>
        <taxon>Hermanssonia</taxon>
    </lineage>
</organism>
<name>A0A2R6NZB6_9APHY</name>
<protein>
    <submittedName>
        <fullName evidence="1">Uncharacterized protein</fullName>
    </submittedName>
</protein>
<dbReference type="Proteomes" id="UP000186601">
    <property type="component" value="Unassembled WGS sequence"/>
</dbReference>
<evidence type="ECO:0000313" key="2">
    <source>
        <dbReference type="Proteomes" id="UP000186601"/>
    </source>
</evidence>